<name>A0AAJ5WE45_9SPHI</name>
<evidence type="ECO:0000313" key="2">
    <source>
        <dbReference type="EMBL" id="WEK20967.1"/>
    </source>
</evidence>
<keyword evidence="1" id="KW-0732">Signal</keyword>
<reference evidence="2" key="1">
    <citation type="submission" date="2023-03" db="EMBL/GenBank/DDBJ databases">
        <title>Andean soil-derived lignocellulolytic bacterial consortium as a source of novel taxa and putative plastic-active enzymes.</title>
        <authorList>
            <person name="Diaz-Garcia L."/>
            <person name="Chuvochina M."/>
            <person name="Feuerriegel G."/>
            <person name="Bunk B."/>
            <person name="Sproer C."/>
            <person name="Streit W.R."/>
            <person name="Rodriguez L.M."/>
            <person name="Overmann J."/>
            <person name="Jimenez D.J."/>
        </authorList>
    </citation>
    <scope>NUCLEOTIDE SEQUENCE</scope>
    <source>
        <strain evidence="2">MAG 3858</strain>
    </source>
</reference>
<sequence>MKKLYFTTSIICLLTFFMGCTKDATTTDTELSYSFNAINLNASLSTNATASGAVVAAGTNGSINWTSASLNISKVEFSATQAGKAISLESKNLFAVNALKPDSLSGTVSLTSGIYEHNEFKISMNESATNPPLVLTGTYIEASGTKIPVIVQLNAAQVINLEAPKIEITKGKYVAKVTVELNGLVKGLTASDFGQTTRTAPNNTILVTNTINRALFEKLALKLPSILSLSLTKQ</sequence>
<dbReference type="AlphaFoldDB" id="A0AAJ5WE45"/>
<dbReference type="Proteomes" id="UP001214530">
    <property type="component" value="Chromosome"/>
</dbReference>
<gene>
    <name evidence="2" type="ORF">P0Y49_07425</name>
</gene>
<proteinExistence type="predicted"/>
<dbReference type="EMBL" id="CP119313">
    <property type="protein sequence ID" value="WEK20967.1"/>
    <property type="molecule type" value="Genomic_DNA"/>
</dbReference>
<dbReference type="PROSITE" id="PS51257">
    <property type="entry name" value="PROKAR_LIPOPROTEIN"/>
    <property type="match status" value="1"/>
</dbReference>
<organism evidence="2 3">
    <name type="scientific">Candidatus Pedobacter colombiensis</name>
    <dbReference type="NCBI Taxonomy" id="3121371"/>
    <lineage>
        <taxon>Bacteria</taxon>
        <taxon>Pseudomonadati</taxon>
        <taxon>Bacteroidota</taxon>
        <taxon>Sphingobacteriia</taxon>
        <taxon>Sphingobacteriales</taxon>
        <taxon>Sphingobacteriaceae</taxon>
        <taxon>Pedobacter</taxon>
    </lineage>
</organism>
<protein>
    <submittedName>
        <fullName evidence="2">Uncharacterized protein</fullName>
    </submittedName>
</protein>
<feature type="chain" id="PRO_5042567121" evidence="1">
    <location>
        <begin position="25"/>
        <end position="234"/>
    </location>
</feature>
<accession>A0AAJ5WE45</accession>
<evidence type="ECO:0000256" key="1">
    <source>
        <dbReference type="SAM" id="SignalP"/>
    </source>
</evidence>
<evidence type="ECO:0000313" key="3">
    <source>
        <dbReference type="Proteomes" id="UP001214530"/>
    </source>
</evidence>
<feature type="signal peptide" evidence="1">
    <location>
        <begin position="1"/>
        <end position="24"/>
    </location>
</feature>